<organism evidence="2 3">
    <name type="scientific">Caerostris darwini</name>
    <dbReference type="NCBI Taxonomy" id="1538125"/>
    <lineage>
        <taxon>Eukaryota</taxon>
        <taxon>Metazoa</taxon>
        <taxon>Ecdysozoa</taxon>
        <taxon>Arthropoda</taxon>
        <taxon>Chelicerata</taxon>
        <taxon>Arachnida</taxon>
        <taxon>Araneae</taxon>
        <taxon>Araneomorphae</taxon>
        <taxon>Entelegynae</taxon>
        <taxon>Araneoidea</taxon>
        <taxon>Araneidae</taxon>
        <taxon>Caerostris</taxon>
    </lineage>
</organism>
<keyword evidence="3" id="KW-1185">Reference proteome</keyword>
<keyword evidence="1" id="KW-1133">Transmembrane helix</keyword>
<gene>
    <name evidence="2" type="ORF">CDAR_83371</name>
</gene>
<dbReference type="EMBL" id="BPLQ01007598">
    <property type="protein sequence ID" value="GIY31055.1"/>
    <property type="molecule type" value="Genomic_DNA"/>
</dbReference>
<protein>
    <submittedName>
        <fullName evidence="2">Uncharacterized protein</fullName>
    </submittedName>
</protein>
<evidence type="ECO:0000313" key="3">
    <source>
        <dbReference type="Proteomes" id="UP001054837"/>
    </source>
</evidence>
<accession>A0AAV4SEY9</accession>
<keyword evidence="1" id="KW-0812">Transmembrane</keyword>
<evidence type="ECO:0000256" key="1">
    <source>
        <dbReference type="SAM" id="Phobius"/>
    </source>
</evidence>
<feature type="transmembrane region" description="Helical" evidence="1">
    <location>
        <begin position="6"/>
        <end position="23"/>
    </location>
</feature>
<sequence>MFFEVVVCAFIGILAVLALLILWRKKNSQFVPDNKHSVFHVLVDAMDSILFVTSGKQNALHLMSNLDVLRAMLGYSLGSEKI</sequence>
<dbReference type="Proteomes" id="UP001054837">
    <property type="component" value="Unassembled WGS sequence"/>
</dbReference>
<evidence type="ECO:0000313" key="2">
    <source>
        <dbReference type="EMBL" id="GIY31055.1"/>
    </source>
</evidence>
<name>A0AAV4SEY9_9ARAC</name>
<comment type="caution">
    <text evidence="2">The sequence shown here is derived from an EMBL/GenBank/DDBJ whole genome shotgun (WGS) entry which is preliminary data.</text>
</comment>
<proteinExistence type="predicted"/>
<keyword evidence="1" id="KW-0472">Membrane</keyword>
<dbReference type="AlphaFoldDB" id="A0AAV4SEY9"/>
<reference evidence="2 3" key="1">
    <citation type="submission" date="2021-06" db="EMBL/GenBank/DDBJ databases">
        <title>Caerostris darwini draft genome.</title>
        <authorList>
            <person name="Kono N."/>
            <person name="Arakawa K."/>
        </authorList>
    </citation>
    <scope>NUCLEOTIDE SEQUENCE [LARGE SCALE GENOMIC DNA]</scope>
</reference>